<name>A0ABP8DB26_9ACTN</name>
<dbReference type="Proteomes" id="UP001500620">
    <property type="component" value="Unassembled WGS sequence"/>
</dbReference>
<keyword evidence="2" id="KW-1185">Reference proteome</keyword>
<dbReference type="EMBL" id="BAABAT010000011">
    <property type="protein sequence ID" value="GAA4251681.1"/>
    <property type="molecule type" value="Genomic_DNA"/>
</dbReference>
<organism evidence="1 2">
    <name type="scientific">Dactylosporangium darangshiense</name>
    <dbReference type="NCBI Taxonomy" id="579108"/>
    <lineage>
        <taxon>Bacteria</taxon>
        <taxon>Bacillati</taxon>
        <taxon>Actinomycetota</taxon>
        <taxon>Actinomycetes</taxon>
        <taxon>Micromonosporales</taxon>
        <taxon>Micromonosporaceae</taxon>
        <taxon>Dactylosporangium</taxon>
    </lineage>
</organism>
<accession>A0ABP8DB26</accession>
<evidence type="ECO:0000313" key="1">
    <source>
        <dbReference type="EMBL" id="GAA4251681.1"/>
    </source>
</evidence>
<sequence length="91" mass="9502">MRCAGSGARNNGRNRRTRSLNTVIDRCRPTRSAITVVGIEGHSDKEGVISLPTSVHPGSSPFDIFGADGLEPLAANLPAAADPMTAGFRLA</sequence>
<comment type="caution">
    <text evidence="1">The sequence shown here is derived from an EMBL/GenBank/DDBJ whole genome shotgun (WGS) entry which is preliminary data.</text>
</comment>
<protein>
    <submittedName>
        <fullName evidence="1">Uncharacterized protein</fullName>
    </submittedName>
</protein>
<proteinExistence type="predicted"/>
<evidence type="ECO:0000313" key="2">
    <source>
        <dbReference type="Proteomes" id="UP001500620"/>
    </source>
</evidence>
<reference evidence="2" key="1">
    <citation type="journal article" date="2019" name="Int. J. Syst. Evol. Microbiol.">
        <title>The Global Catalogue of Microorganisms (GCM) 10K type strain sequencing project: providing services to taxonomists for standard genome sequencing and annotation.</title>
        <authorList>
            <consortium name="The Broad Institute Genomics Platform"/>
            <consortium name="The Broad Institute Genome Sequencing Center for Infectious Disease"/>
            <person name="Wu L."/>
            <person name="Ma J."/>
        </authorList>
    </citation>
    <scope>NUCLEOTIDE SEQUENCE [LARGE SCALE GENOMIC DNA]</scope>
    <source>
        <strain evidence="2">JCM 17441</strain>
    </source>
</reference>
<gene>
    <name evidence="1" type="ORF">GCM10022255_045260</name>
</gene>